<evidence type="ECO:0000256" key="5">
    <source>
        <dbReference type="ARBA" id="ARBA00022989"/>
    </source>
</evidence>
<evidence type="ECO:0000256" key="4">
    <source>
        <dbReference type="ARBA" id="ARBA00022692"/>
    </source>
</evidence>
<protein>
    <submittedName>
        <fullName evidence="9">Biopolymer transporter ExbD</fullName>
    </submittedName>
</protein>
<evidence type="ECO:0000313" key="9">
    <source>
        <dbReference type="EMBL" id="MCA9755325.1"/>
    </source>
</evidence>
<comment type="caution">
    <text evidence="9">The sequence shown here is derived from an EMBL/GenBank/DDBJ whole genome shotgun (WGS) entry which is preliminary data.</text>
</comment>
<evidence type="ECO:0000256" key="3">
    <source>
        <dbReference type="ARBA" id="ARBA00022475"/>
    </source>
</evidence>
<dbReference type="EMBL" id="JAGQHS010000020">
    <property type="protein sequence ID" value="MCA9755325.1"/>
    <property type="molecule type" value="Genomic_DNA"/>
</dbReference>
<keyword evidence="6 8" id="KW-0472">Membrane</keyword>
<dbReference type="Proteomes" id="UP000739538">
    <property type="component" value="Unassembled WGS sequence"/>
</dbReference>
<evidence type="ECO:0000256" key="1">
    <source>
        <dbReference type="ARBA" id="ARBA00004162"/>
    </source>
</evidence>
<keyword evidence="4 7" id="KW-0812">Transmembrane</keyword>
<keyword evidence="5 8" id="KW-1133">Transmembrane helix</keyword>
<comment type="subcellular location">
    <subcellularLocation>
        <location evidence="1">Cell membrane</location>
        <topology evidence="1">Single-pass membrane protein</topology>
    </subcellularLocation>
    <subcellularLocation>
        <location evidence="7">Cell membrane</location>
        <topology evidence="7">Single-pass type II membrane protein</topology>
    </subcellularLocation>
</comment>
<dbReference type="Pfam" id="PF02472">
    <property type="entry name" value="ExbD"/>
    <property type="match status" value="1"/>
</dbReference>
<dbReference type="InterPro" id="IPR003400">
    <property type="entry name" value="ExbD"/>
</dbReference>
<accession>A0A956NDB1</accession>
<reference evidence="9" key="2">
    <citation type="journal article" date="2021" name="Microbiome">
        <title>Successional dynamics and alternative stable states in a saline activated sludge microbial community over 9 years.</title>
        <authorList>
            <person name="Wang Y."/>
            <person name="Ye J."/>
            <person name="Ju F."/>
            <person name="Liu L."/>
            <person name="Boyd J.A."/>
            <person name="Deng Y."/>
            <person name="Parks D.H."/>
            <person name="Jiang X."/>
            <person name="Yin X."/>
            <person name="Woodcroft B.J."/>
            <person name="Tyson G.W."/>
            <person name="Hugenholtz P."/>
            <person name="Polz M.F."/>
            <person name="Zhang T."/>
        </authorList>
    </citation>
    <scope>NUCLEOTIDE SEQUENCE</scope>
    <source>
        <strain evidence="9">HKST-UBA02</strain>
    </source>
</reference>
<proteinExistence type="inferred from homology"/>
<sequence>MSRHRIRKMRDLVEADLEIMPLMNLFVVLIPMLLLSAVFLELSVIHMAAPGGDGAEADAKESLDLAVHITADAYRVEGNGIEAREFPREDRRDVGATFQLAAYLQTVATDHPDNRAVRIVSQPTTHYDEIIEVMDRSREAGLPEASLQGDQVSH</sequence>
<dbReference type="AlphaFoldDB" id="A0A956NDB1"/>
<evidence type="ECO:0000256" key="2">
    <source>
        <dbReference type="ARBA" id="ARBA00005811"/>
    </source>
</evidence>
<keyword evidence="3" id="KW-1003">Cell membrane</keyword>
<gene>
    <name evidence="9" type="ORF">KDA27_05940</name>
</gene>
<feature type="transmembrane region" description="Helical" evidence="8">
    <location>
        <begin position="21"/>
        <end position="40"/>
    </location>
</feature>
<dbReference type="GO" id="GO:0005886">
    <property type="term" value="C:plasma membrane"/>
    <property type="evidence" value="ECO:0007669"/>
    <property type="project" value="UniProtKB-SubCell"/>
</dbReference>
<dbReference type="GO" id="GO:0015031">
    <property type="term" value="P:protein transport"/>
    <property type="evidence" value="ECO:0007669"/>
    <property type="project" value="UniProtKB-KW"/>
</dbReference>
<evidence type="ECO:0000313" key="10">
    <source>
        <dbReference type="Proteomes" id="UP000739538"/>
    </source>
</evidence>
<evidence type="ECO:0000256" key="6">
    <source>
        <dbReference type="ARBA" id="ARBA00023136"/>
    </source>
</evidence>
<dbReference type="GO" id="GO:0022857">
    <property type="term" value="F:transmembrane transporter activity"/>
    <property type="evidence" value="ECO:0007669"/>
    <property type="project" value="InterPro"/>
</dbReference>
<keyword evidence="7" id="KW-0653">Protein transport</keyword>
<keyword evidence="7" id="KW-0813">Transport</keyword>
<reference evidence="9" key="1">
    <citation type="submission" date="2020-04" db="EMBL/GenBank/DDBJ databases">
        <authorList>
            <person name="Zhang T."/>
        </authorList>
    </citation>
    <scope>NUCLEOTIDE SEQUENCE</scope>
    <source>
        <strain evidence="9">HKST-UBA02</strain>
    </source>
</reference>
<name>A0A956NDB1_UNCEI</name>
<comment type="similarity">
    <text evidence="2 7">Belongs to the ExbD/TolR family.</text>
</comment>
<organism evidence="9 10">
    <name type="scientific">Eiseniibacteriota bacterium</name>
    <dbReference type="NCBI Taxonomy" id="2212470"/>
    <lineage>
        <taxon>Bacteria</taxon>
        <taxon>Candidatus Eiseniibacteriota</taxon>
    </lineage>
</organism>
<evidence type="ECO:0000256" key="7">
    <source>
        <dbReference type="RuleBase" id="RU003879"/>
    </source>
</evidence>
<evidence type="ECO:0000256" key="8">
    <source>
        <dbReference type="SAM" id="Phobius"/>
    </source>
</evidence>